<dbReference type="AlphaFoldDB" id="A0AAW2JV95"/>
<reference evidence="1" key="2">
    <citation type="journal article" date="2024" name="Plant">
        <title>Genomic evolution and insights into agronomic trait innovations of Sesamum species.</title>
        <authorList>
            <person name="Miao H."/>
            <person name="Wang L."/>
            <person name="Qu L."/>
            <person name="Liu H."/>
            <person name="Sun Y."/>
            <person name="Le M."/>
            <person name="Wang Q."/>
            <person name="Wei S."/>
            <person name="Zheng Y."/>
            <person name="Lin W."/>
            <person name="Duan Y."/>
            <person name="Cao H."/>
            <person name="Xiong S."/>
            <person name="Wang X."/>
            <person name="Wei L."/>
            <person name="Li C."/>
            <person name="Ma Q."/>
            <person name="Ju M."/>
            <person name="Zhao R."/>
            <person name="Li G."/>
            <person name="Mu C."/>
            <person name="Tian Q."/>
            <person name="Mei H."/>
            <person name="Zhang T."/>
            <person name="Gao T."/>
            <person name="Zhang H."/>
        </authorList>
    </citation>
    <scope>NUCLEOTIDE SEQUENCE</scope>
    <source>
        <strain evidence="1">G02</strain>
    </source>
</reference>
<name>A0AAW2JV95_SESRA</name>
<accession>A0AAW2JV95</accession>
<comment type="caution">
    <text evidence="1">The sequence shown here is derived from an EMBL/GenBank/DDBJ whole genome shotgun (WGS) entry which is preliminary data.</text>
</comment>
<organism evidence="1">
    <name type="scientific">Sesamum radiatum</name>
    <name type="common">Black benniseed</name>
    <dbReference type="NCBI Taxonomy" id="300843"/>
    <lineage>
        <taxon>Eukaryota</taxon>
        <taxon>Viridiplantae</taxon>
        <taxon>Streptophyta</taxon>
        <taxon>Embryophyta</taxon>
        <taxon>Tracheophyta</taxon>
        <taxon>Spermatophyta</taxon>
        <taxon>Magnoliopsida</taxon>
        <taxon>eudicotyledons</taxon>
        <taxon>Gunneridae</taxon>
        <taxon>Pentapetalae</taxon>
        <taxon>asterids</taxon>
        <taxon>lamiids</taxon>
        <taxon>Lamiales</taxon>
        <taxon>Pedaliaceae</taxon>
        <taxon>Sesamum</taxon>
    </lineage>
</organism>
<gene>
    <name evidence="1" type="ORF">Sradi_6513000</name>
</gene>
<sequence>MASRAILQKNKCLLDSVKRPHYLVQRFLCSDRGKLLEIPDSQLRSWPSSSSLGEHSGEKDFIFSYQT</sequence>
<dbReference type="EMBL" id="JACGWJ010000031">
    <property type="protein sequence ID" value="KAL0298532.1"/>
    <property type="molecule type" value="Genomic_DNA"/>
</dbReference>
<reference evidence="1" key="1">
    <citation type="submission" date="2020-06" db="EMBL/GenBank/DDBJ databases">
        <authorList>
            <person name="Li T."/>
            <person name="Hu X."/>
            <person name="Zhang T."/>
            <person name="Song X."/>
            <person name="Zhang H."/>
            <person name="Dai N."/>
            <person name="Sheng W."/>
            <person name="Hou X."/>
            <person name="Wei L."/>
        </authorList>
    </citation>
    <scope>NUCLEOTIDE SEQUENCE</scope>
    <source>
        <strain evidence="1">G02</strain>
        <tissue evidence="1">Leaf</tissue>
    </source>
</reference>
<proteinExistence type="predicted"/>
<protein>
    <submittedName>
        <fullName evidence="1">Uncharacterized protein</fullName>
    </submittedName>
</protein>
<evidence type="ECO:0000313" key="1">
    <source>
        <dbReference type="EMBL" id="KAL0298532.1"/>
    </source>
</evidence>